<evidence type="ECO:0008006" key="5">
    <source>
        <dbReference type="Google" id="ProtNLM"/>
    </source>
</evidence>
<dbReference type="Proteomes" id="UP001233271">
    <property type="component" value="Chromosome 2"/>
</dbReference>
<organism evidence="3 4">
    <name type="scientific">Cutaneotrichosporon cavernicola</name>
    <dbReference type="NCBI Taxonomy" id="279322"/>
    <lineage>
        <taxon>Eukaryota</taxon>
        <taxon>Fungi</taxon>
        <taxon>Dikarya</taxon>
        <taxon>Basidiomycota</taxon>
        <taxon>Agaricomycotina</taxon>
        <taxon>Tremellomycetes</taxon>
        <taxon>Trichosporonales</taxon>
        <taxon>Trichosporonaceae</taxon>
        <taxon>Cutaneotrichosporon</taxon>
    </lineage>
</organism>
<evidence type="ECO:0000259" key="2">
    <source>
        <dbReference type="Pfam" id="PF08635"/>
    </source>
</evidence>
<evidence type="ECO:0000313" key="4">
    <source>
        <dbReference type="Proteomes" id="UP001233271"/>
    </source>
</evidence>
<dbReference type="InterPro" id="IPR000683">
    <property type="entry name" value="Gfo/Idh/MocA-like_OxRdtase_N"/>
</dbReference>
<feature type="domain" description="Oxidoreductase putative C-terminal" evidence="2">
    <location>
        <begin position="162"/>
        <end position="303"/>
    </location>
</feature>
<protein>
    <recommendedName>
        <fullName evidence="5">NAD binding dehydrogenase</fullName>
    </recommendedName>
</protein>
<dbReference type="KEGG" id="ccac:CcaHIS019_0200130"/>
<dbReference type="Gene3D" id="3.40.50.720">
    <property type="entry name" value="NAD(P)-binding Rossmann-like Domain"/>
    <property type="match status" value="1"/>
</dbReference>
<sequence length="430" mass="47120">MAASNAVTVLIVGAGNINFGSPEGPWNHSKRLEELLDLRLRVVGIVDPATARAQDVLAAKARSQAAGSYMDCVIYPSVQSATAALATTPPHLVIVGCPPAFRSTTDPSRGYDIERQLSDSFPNAALFIEKPVGAGDVGEAKAVADLLEKRKSNLVMVGYMLRYSAAVQMMKRIIEDDNLVVMMTSARYVMAYEHSTKTAWWDKSIDCGPIVEQATHFCDLSRYFGGEVDLDSIMAHSLEWYEKPGHLTKMSVDESLIAEDNRIPRFTSASWKYASGAIGHLEHGAALHGTEFSTEFVVFADGYQLKLTDPYNRPTLSVRRPGSDREEVHTFYDDDPFLNEMAAFIDAAMLDKKETSPILSSYADAVKTYEMTWAIRLASEKTRRPMVVASTPLPKGTVHAPLECRSHKAFPGVVPVPTTLPVSEAVVRAS</sequence>
<dbReference type="PANTHER" id="PTHR43249:SF1">
    <property type="entry name" value="D-GLUCOSIDE 3-DEHYDROGENASE"/>
    <property type="match status" value="1"/>
</dbReference>
<proteinExistence type="predicted"/>
<keyword evidence="4" id="KW-1185">Reference proteome</keyword>
<reference evidence="3" key="1">
    <citation type="journal article" date="2023" name="BMC Genomics">
        <title>Chromosome-level genome assemblies of Cutaneotrichosporon spp. (Trichosporonales, Basidiomycota) reveal imbalanced evolution between nucleotide sequences and chromosome synteny.</title>
        <authorList>
            <person name="Kobayashi Y."/>
            <person name="Kayamori A."/>
            <person name="Aoki K."/>
            <person name="Shiwa Y."/>
            <person name="Matsutani M."/>
            <person name="Fujita N."/>
            <person name="Sugita T."/>
            <person name="Iwasaki W."/>
            <person name="Tanaka N."/>
            <person name="Takashima M."/>
        </authorList>
    </citation>
    <scope>NUCLEOTIDE SEQUENCE</scope>
    <source>
        <strain evidence="3">HIS019</strain>
    </source>
</reference>
<feature type="domain" description="Gfo/Idh/MocA-like oxidoreductase N-terminal" evidence="1">
    <location>
        <begin position="8"/>
        <end position="159"/>
    </location>
</feature>
<dbReference type="InterPro" id="IPR013944">
    <property type="entry name" value="OxRdtase_put_C"/>
</dbReference>
<accession>A0AA48ICZ5</accession>
<dbReference type="InterPro" id="IPR052515">
    <property type="entry name" value="Gfo/Idh/MocA_Oxidoreductase"/>
</dbReference>
<evidence type="ECO:0000313" key="3">
    <source>
        <dbReference type="EMBL" id="BEI88651.1"/>
    </source>
</evidence>
<dbReference type="GO" id="GO:0000166">
    <property type="term" value="F:nucleotide binding"/>
    <property type="evidence" value="ECO:0007669"/>
    <property type="project" value="InterPro"/>
</dbReference>
<dbReference type="Pfam" id="PF08635">
    <property type="entry name" value="ox_reductase_C"/>
    <property type="match status" value="1"/>
</dbReference>
<dbReference type="EMBL" id="AP028213">
    <property type="protein sequence ID" value="BEI88651.1"/>
    <property type="molecule type" value="Genomic_DNA"/>
</dbReference>
<gene>
    <name evidence="3" type="ORF">CcaverHIS019_0200130</name>
</gene>
<dbReference type="SUPFAM" id="SSF51735">
    <property type="entry name" value="NAD(P)-binding Rossmann-fold domains"/>
    <property type="match status" value="1"/>
</dbReference>
<dbReference type="Gene3D" id="3.30.360.10">
    <property type="entry name" value="Dihydrodipicolinate Reductase, domain 2"/>
    <property type="match status" value="1"/>
</dbReference>
<dbReference type="InterPro" id="IPR036291">
    <property type="entry name" value="NAD(P)-bd_dom_sf"/>
</dbReference>
<evidence type="ECO:0000259" key="1">
    <source>
        <dbReference type="Pfam" id="PF01408"/>
    </source>
</evidence>
<dbReference type="RefSeq" id="XP_060453917.1">
    <property type="nucleotide sequence ID" value="XM_060596977.1"/>
</dbReference>
<dbReference type="SUPFAM" id="SSF55347">
    <property type="entry name" value="Glyceraldehyde-3-phosphate dehydrogenase-like, C-terminal domain"/>
    <property type="match status" value="1"/>
</dbReference>
<dbReference type="AlphaFoldDB" id="A0AA48ICZ5"/>
<name>A0AA48ICZ5_9TREE</name>
<dbReference type="Pfam" id="PF01408">
    <property type="entry name" value="GFO_IDH_MocA"/>
    <property type="match status" value="1"/>
</dbReference>
<dbReference type="GeneID" id="85492522"/>
<dbReference type="PANTHER" id="PTHR43249">
    <property type="entry name" value="UDP-N-ACETYL-2-AMINO-2-DEOXY-D-GLUCURONATE OXIDASE"/>
    <property type="match status" value="1"/>
</dbReference>